<dbReference type="EMBL" id="KZ989592">
    <property type="protein sequence ID" value="RKP25852.1"/>
    <property type="molecule type" value="Genomic_DNA"/>
</dbReference>
<feature type="compositionally biased region" description="Polar residues" evidence="1">
    <location>
        <begin position="365"/>
        <end position="377"/>
    </location>
</feature>
<proteinExistence type="predicted"/>
<dbReference type="InterPro" id="IPR050357">
    <property type="entry name" value="Arrestin_domain-protein"/>
</dbReference>
<feature type="region of interest" description="Disordered" evidence="1">
    <location>
        <begin position="347"/>
        <end position="377"/>
    </location>
</feature>
<dbReference type="GO" id="GO:0005737">
    <property type="term" value="C:cytoplasm"/>
    <property type="evidence" value="ECO:0007669"/>
    <property type="project" value="TreeGrafter"/>
</dbReference>
<reference evidence="3" key="1">
    <citation type="journal article" date="2018" name="Nat. Microbiol.">
        <title>Leveraging single-cell genomics to expand the fungal tree of life.</title>
        <authorList>
            <person name="Ahrendt S.R."/>
            <person name="Quandt C.A."/>
            <person name="Ciobanu D."/>
            <person name="Clum A."/>
            <person name="Salamov A."/>
            <person name="Andreopoulos B."/>
            <person name="Cheng J.F."/>
            <person name="Woyke T."/>
            <person name="Pelin A."/>
            <person name="Henrissat B."/>
            <person name="Reynolds N.K."/>
            <person name="Benny G.L."/>
            <person name="Smith M.E."/>
            <person name="James T.Y."/>
            <person name="Grigoriev I.V."/>
        </authorList>
    </citation>
    <scope>NUCLEOTIDE SEQUENCE [LARGE SCALE GENOMIC DNA]</scope>
    <source>
        <strain evidence="3">Benny S71-1</strain>
    </source>
</reference>
<name>A0A4P9Z1M1_9FUNG</name>
<accession>A0A4P9Z1M1</accession>
<dbReference type="Gene3D" id="2.60.40.640">
    <property type="match status" value="1"/>
</dbReference>
<evidence type="ECO:0000313" key="2">
    <source>
        <dbReference type="EMBL" id="RKP25852.1"/>
    </source>
</evidence>
<keyword evidence="3" id="KW-1185">Reference proteome</keyword>
<sequence length="561" mass="62065">MLGLPIFLKVELEPERDEGNDLDESPPYTPSEQQQPTTTASRHFSHRRSVDQLLFDHAYAQQTSTTPPAHRHGNHLHPLGQLDPRVVQSASNLAQLQVPAYDSGTATKPPTNRDPLVIGMLGRTPSCICGRVRVSWKASRPARRGCTADAATPCAESAYQPLRLTLHFRGNAQIYPNYKLLGGQRNYNTAYAAHSKTVDRKLVLWQEDGEGDAAQPRPVYDPAKQRYTMLVPFRFTISDMLPNSYASPFGEVSYSLRAKLNYRFSGFFSSSLRMNTADSRAVKIRRWLGFDQSERDTSVVARTIGMQASRLHYAYSARTERSYYAGHDTAKIDICVGPGLSLLPELEHDSEGASQPGEVGGANEPLTSLPPTYASATNMGADTAQQTASSPLRVAVPQPAAIRPEVELRRMVVRLVRRERANLHNHRGEASTVISEKTFDPPPFDPATGTYRHTLYLSIPLVDAPTLRTRLFNADYFIAVSFVMRGASDSTAELPVKVLSITRDEHRMTADSQYGLPLSMRAENGHTLDGTHPATASLLAQHLSDQIDNQLYVEPPPPYSS</sequence>
<dbReference type="GO" id="GO:0015031">
    <property type="term" value="P:protein transport"/>
    <property type="evidence" value="ECO:0007669"/>
    <property type="project" value="TreeGrafter"/>
</dbReference>
<dbReference type="Proteomes" id="UP000278143">
    <property type="component" value="Unassembled WGS sequence"/>
</dbReference>
<dbReference type="PANTHER" id="PTHR11188:SF17">
    <property type="entry name" value="FI21816P1"/>
    <property type="match status" value="1"/>
</dbReference>
<protein>
    <submittedName>
        <fullName evidence="2">Uncharacterized protein</fullName>
    </submittedName>
</protein>
<feature type="compositionally biased region" description="Polar residues" evidence="1">
    <location>
        <begin position="30"/>
        <end position="42"/>
    </location>
</feature>
<dbReference type="InterPro" id="IPR014752">
    <property type="entry name" value="Arrestin-like_C"/>
</dbReference>
<dbReference type="AlphaFoldDB" id="A0A4P9Z1M1"/>
<organism evidence="2 3">
    <name type="scientific">Syncephalis pseudoplumigaleata</name>
    <dbReference type="NCBI Taxonomy" id="1712513"/>
    <lineage>
        <taxon>Eukaryota</taxon>
        <taxon>Fungi</taxon>
        <taxon>Fungi incertae sedis</taxon>
        <taxon>Zoopagomycota</taxon>
        <taxon>Zoopagomycotina</taxon>
        <taxon>Zoopagomycetes</taxon>
        <taxon>Zoopagales</taxon>
        <taxon>Piptocephalidaceae</taxon>
        <taxon>Syncephalis</taxon>
    </lineage>
</organism>
<dbReference type="PANTHER" id="PTHR11188">
    <property type="entry name" value="ARRESTIN DOMAIN CONTAINING PROTEIN"/>
    <property type="match status" value="1"/>
</dbReference>
<dbReference type="OrthoDB" id="5592504at2759"/>
<evidence type="ECO:0000256" key="1">
    <source>
        <dbReference type="SAM" id="MobiDB-lite"/>
    </source>
</evidence>
<gene>
    <name evidence="2" type="ORF">SYNPS1DRAFT_22267</name>
</gene>
<evidence type="ECO:0000313" key="3">
    <source>
        <dbReference type="Proteomes" id="UP000278143"/>
    </source>
</evidence>
<feature type="region of interest" description="Disordered" evidence="1">
    <location>
        <begin position="12"/>
        <end position="46"/>
    </location>
</feature>